<dbReference type="InterPro" id="IPR000326">
    <property type="entry name" value="PAP2/HPO"/>
</dbReference>
<sequence length="219" mass="25134">MKFFPLSLLTKKFFLYSLGILAIFSYIFAKFADELVEKELHTFDLQIIHQVQGLITPQLTSVMKFFTFMGSIKMLLFLFLLSCLFMLWRKKVWEAIFLLLAIGGGTVFNLFLKWVFQRARPTLHPIIQETGYSFPSGHSMVSFIFYGMIGYFLLLFFERRVAKAISVVFISVLVFMIGLSRIYLGVHYPSDVIAGFAAGGAWLVICIMGLRVMIERGSR</sequence>
<feature type="transmembrane region" description="Helical" evidence="1">
    <location>
        <begin position="65"/>
        <end position="88"/>
    </location>
</feature>
<feature type="transmembrane region" description="Helical" evidence="1">
    <location>
        <begin position="136"/>
        <end position="157"/>
    </location>
</feature>
<dbReference type="PANTHER" id="PTHR14969">
    <property type="entry name" value="SPHINGOSINE-1-PHOSPHATE PHOSPHOHYDROLASE"/>
    <property type="match status" value="1"/>
</dbReference>
<dbReference type="AlphaFoldDB" id="A0A848CUJ0"/>
<dbReference type="Proteomes" id="UP000561326">
    <property type="component" value="Unassembled WGS sequence"/>
</dbReference>
<comment type="caution">
    <text evidence="3">The sequence shown here is derived from an EMBL/GenBank/DDBJ whole genome shotgun (WGS) entry which is preliminary data.</text>
</comment>
<dbReference type="RefSeq" id="WP_168975189.1">
    <property type="nucleotide sequence ID" value="NZ_JABAGO010000016.1"/>
</dbReference>
<protein>
    <submittedName>
        <fullName evidence="3">Phosphatase PAP2 family protein</fullName>
    </submittedName>
</protein>
<feature type="transmembrane region" description="Helical" evidence="1">
    <location>
        <begin position="95"/>
        <end position="116"/>
    </location>
</feature>
<evidence type="ECO:0000313" key="3">
    <source>
        <dbReference type="EMBL" id="NME98631.1"/>
    </source>
</evidence>
<dbReference type="PANTHER" id="PTHR14969:SF13">
    <property type="entry name" value="AT30094P"/>
    <property type="match status" value="1"/>
</dbReference>
<feature type="transmembrane region" description="Helical" evidence="1">
    <location>
        <begin position="192"/>
        <end position="214"/>
    </location>
</feature>
<proteinExistence type="predicted"/>
<evidence type="ECO:0000259" key="2">
    <source>
        <dbReference type="SMART" id="SM00014"/>
    </source>
</evidence>
<accession>A0A848CUJ0</accession>
<dbReference type="EMBL" id="JABAGO010000016">
    <property type="protein sequence ID" value="NME98631.1"/>
    <property type="molecule type" value="Genomic_DNA"/>
</dbReference>
<gene>
    <name evidence="3" type="ORF">HF838_10205</name>
</gene>
<feature type="transmembrane region" description="Helical" evidence="1">
    <location>
        <begin position="12"/>
        <end position="29"/>
    </location>
</feature>
<reference evidence="3 4" key="1">
    <citation type="submission" date="2020-04" db="EMBL/GenBank/DDBJ databases">
        <authorList>
            <person name="Hitch T.C.A."/>
            <person name="Wylensek D."/>
            <person name="Clavel T."/>
        </authorList>
    </citation>
    <scope>NUCLEOTIDE SEQUENCE [LARGE SCALE GENOMIC DNA]</scope>
    <source>
        <strain evidence="3 4">WB01_D5_05</strain>
    </source>
</reference>
<name>A0A848CUJ0_ANEAE</name>
<evidence type="ECO:0000256" key="1">
    <source>
        <dbReference type="SAM" id="Phobius"/>
    </source>
</evidence>
<feature type="transmembrane region" description="Helical" evidence="1">
    <location>
        <begin position="164"/>
        <end position="186"/>
    </location>
</feature>
<dbReference type="Pfam" id="PF01569">
    <property type="entry name" value="PAP2"/>
    <property type="match status" value="1"/>
</dbReference>
<dbReference type="CDD" id="cd03392">
    <property type="entry name" value="PAP2_like_2"/>
    <property type="match status" value="1"/>
</dbReference>
<dbReference type="Gene3D" id="1.20.144.10">
    <property type="entry name" value="Phosphatidic acid phosphatase type 2/haloperoxidase"/>
    <property type="match status" value="2"/>
</dbReference>
<evidence type="ECO:0000313" key="4">
    <source>
        <dbReference type="Proteomes" id="UP000561326"/>
    </source>
</evidence>
<keyword evidence="1" id="KW-0472">Membrane</keyword>
<dbReference type="SMART" id="SM00014">
    <property type="entry name" value="acidPPc"/>
    <property type="match status" value="1"/>
</dbReference>
<keyword evidence="1" id="KW-0812">Transmembrane</keyword>
<dbReference type="SUPFAM" id="SSF48317">
    <property type="entry name" value="Acid phosphatase/Vanadium-dependent haloperoxidase"/>
    <property type="match status" value="1"/>
</dbReference>
<dbReference type="InterPro" id="IPR036938">
    <property type="entry name" value="PAP2/HPO_sf"/>
</dbReference>
<organism evidence="3 4">
    <name type="scientific">Aneurinibacillus aneurinilyticus</name>
    <name type="common">Bacillus aneurinolyticus</name>
    <dbReference type="NCBI Taxonomy" id="1391"/>
    <lineage>
        <taxon>Bacteria</taxon>
        <taxon>Bacillati</taxon>
        <taxon>Bacillota</taxon>
        <taxon>Bacilli</taxon>
        <taxon>Bacillales</taxon>
        <taxon>Paenibacillaceae</taxon>
        <taxon>Aneurinibacillus group</taxon>
        <taxon>Aneurinibacillus</taxon>
    </lineage>
</organism>
<keyword evidence="1" id="KW-1133">Transmembrane helix</keyword>
<feature type="domain" description="Phosphatidic acid phosphatase type 2/haloperoxidase" evidence="2">
    <location>
        <begin position="95"/>
        <end position="207"/>
    </location>
</feature>